<dbReference type="InterPro" id="IPR051257">
    <property type="entry name" value="Diverse_CBS-Domain"/>
</dbReference>
<keyword evidence="1 2" id="KW-0129">CBS domain</keyword>
<dbReference type="InterPro" id="IPR000644">
    <property type="entry name" value="CBS_dom"/>
</dbReference>
<dbReference type="PROSITE" id="PS51371">
    <property type="entry name" value="CBS"/>
    <property type="match status" value="2"/>
</dbReference>
<dbReference type="SMART" id="SM00116">
    <property type="entry name" value="CBS"/>
    <property type="match status" value="2"/>
</dbReference>
<dbReference type="RefSeq" id="WP_386772422.1">
    <property type="nucleotide sequence ID" value="NZ_JBHRUG010000016.1"/>
</dbReference>
<sequence length="138" mass="15655">MNVNEAMHRGVDWCTPDTSLTEIAKLFREKDIGAVPIGENDRLVGMLTDRDIVCRGIVEDKDIASLTARDVMTSDIVYCWEDDSVEDAVHLMEERQIRRLPVINRNKRLVGMLSMGDLSHTAPYKLRGEFMEAVSAHH</sequence>
<organism evidence="4 5">
    <name type="scientific">Litchfieldella rifensis</name>
    <dbReference type="NCBI Taxonomy" id="762643"/>
    <lineage>
        <taxon>Bacteria</taxon>
        <taxon>Pseudomonadati</taxon>
        <taxon>Pseudomonadota</taxon>
        <taxon>Gammaproteobacteria</taxon>
        <taxon>Oceanospirillales</taxon>
        <taxon>Halomonadaceae</taxon>
        <taxon>Litchfieldella</taxon>
    </lineage>
</organism>
<evidence type="ECO:0000256" key="1">
    <source>
        <dbReference type="ARBA" id="ARBA00023122"/>
    </source>
</evidence>
<dbReference type="Proteomes" id="UP001595579">
    <property type="component" value="Unassembled WGS sequence"/>
</dbReference>
<name>A0ABV7LNS4_9GAMM</name>
<gene>
    <name evidence="4" type="ORF">ACFOEV_07015</name>
</gene>
<comment type="caution">
    <text evidence="4">The sequence shown here is derived from an EMBL/GenBank/DDBJ whole genome shotgun (WGS) entry which is preliminary data.</text>
</comment>
<dbReference type="PANTHER" id="PTHR43080">
    <property type="entry name" value="CBS DOMAIN-CONTAINING PROTEIN CBSX3, MITOCHONDRIAL"/>
    <property type="match status" value="1"/>
</dbReference>
<evidence type="ECO:0000313" key="5">
    <source>
        <dbReference type="Proteomes" id="UP001595579"/>
    </source>
</evidence>
<feature type="domain" description="CBS" evidence="3">
    <location>
        <begin position="7"/>
        <end position="63"/>
    </location>
</feature>
<protein>
    <submittedName>
        <fullName evidence="4">CBS domain-containing protein</fullName>
    </submittedName>
</protein>
<feature type="domain" description="CBS" evidence="3">
    <location>
        <begin position="72"/>
        <end position="129"/>
    </location>
</feature>
<accession>A0ABV7LNS4</accession>
<dbReference type="Pfam" id="PF00571">
    <property type="entry name" value="CBS"/>
    <property type="match status" value="2"/>
</dbReference>
<proteinExistence type="predicted"/>
<dbReference type="SUPFAM" id="SSF54631">
    <property type="entry name" value="CBS-domain pair"/>
    <property type="match status" value="1"/>
</dbReference>
<keyword evidence="5" id="KW-1185">Reference proteome</keyword>
<dbReference type="EMBL" id="JBHRUG010000016">
    <property type="protein sequence ID" value="MFC3283360.1"/>
    <property type="molecule type" value="Genomic_DNA"/>
</dbReference>
<evidence type="ECO:0000313" key="4">
    <source>
        <dbReference type="EMBL" id="MFC3283360.1"/>
    </source>
</evidence>
<reference evidence="5" key="1">
    <citation type="journal article" date="2019" name="Int. J. Syst. Evol. Microbiol.">
        <title>The Global Catalogue of Microorganisms (GCM) 10K type strain sequencing project: providing services to taxonomists for standard genome sequencing and annotation.</title>
        <authorList>
            <consortium name="The Broad Institute Genomics Platform"/>
            <consortium name="The Broad Institute Genome Sequencing Center for Infectious Disease"/>
            <person name="Wu L."/>
            <person name="Ma J."/>
        </authorList>
    </citation>
    <scope>NUCLEOTIDE SEQUENCE [LARGE SCALE GENOMIC DNA]</scope>
    <source>
        <strain evidence="5">CECT 7698</strain>
    </source>
</reference>
<evidence type="ECO:0000256" key="2">
    <source>
        <dbReference type="PROSITE-ProRule" id="PRU00703"/>
    </source>
</evidence>
<dbReference type="CDD" id="cd04622">
    <property type="entry name" value="CBS_pair_HRP1_like"/>
    <property type="match status" value="1"/>
</dbReference>
<dbReference type="InterPro" id="IPR046342">
    <property type="entry name" value="CBS_dom_sf"/>
</dbReference>
<dbReference type="Gene3D" id="3.10.580.10">
    <property type="entry name" value="CBS-domain"/>
    <property type="match status" value="1"/>
</dbReference>
<dbReference type="PANTHER" id="PTHR43080:SF2">
    <property type="entry name" value="CBS DOMAIN-CONTAINING PROTEIN"/>
    <property type="match status" value="1"/>
</dbReference>
<evidence type="ECO:0000259" key="3">
    <source>
        <dbReference type="PROSITE" id="PS51371"/>
    </source>
</evidence>